<evidence type="ECO:0000313" key="3">
    <source>
        <dbReference type="EMBL" id="EHY31186.1"/>
    </source>
</evidence>
<comment type="caution">
    <text evidence="3">The sequence shown here is derived from an EMBL/GenBank/DDBJ whole genome shotgun (WGS) entry which is preliminary data.</text>
</comment>
<accession>H3KFC8</accession>
<keyword evidence="2" id="KW-0472">Membrane</keyword>
<protein>
    <submittedName>
        <fullName evidence="3">Uncharacterized protein</fullName>
    </submittedName>
</protein>
<dbReference type="Proteomes" id="UP000004956">
    <property type="component" value="Unassembled WGS sequence"/>
</dbReference>
<dbReference type="EMBL" id="AFBQ01000208">
    <property type="protein sequence ID" value="EHY31186.1"/>
    <property type="molecule type" value="Genomic_DNA"/>
</dbReference>
<keyword evidence="4" id="KW-1185">Reference proteome</keyword>
<dbReference type="AlphaFoldDB" id="H3KFC8"/>
<feature type="transmembrane region" description="Helical" evidence="2">
    <location>
        <begin position="12"/>
        <end position="30"/>
    </location>
</feature>
<feature type="region of interest" description="Disordered" evidence="1">
    <location>
        <begin position="34"/>
        <end position="59"/>
    </location>
</feature>
<proteinExistence type="predicted"/>
<evidence type="ECO:0000256" key="2">
    <source>
        <dbReference type="SAM" id="Phobius"/>
    </source>
</evidence>
<dbReference type="STRING" id="762967.HMPREF9440_01446"/>
<reference evidence="3 4" key="1">
    <citation type="submission" date="2011-11" db="EMBL/GenBank/DDBJ databases">
        <authorList>
            <person name="Weinstock G."/>
            <person name="Sodergren E."/>
            <person name="Clifton S."/>
            <person name="Fulton L."/>
            <person name="Fulton B."/>
            <person name="Courtney L."/>
            <person name="Fronick C."/>
            <person name="Harrison M."/>
            <person name="Strong C."/>
            <person name="Farmer C."/>
            <person name="Delahaunty K."/>
            <person name="Markovic C."/>
            <person name="Hall O."/>
            <person name="Minx P."/>
            <person name="Tomlinson C."/>
            <person name="Mitreva M."/>
            <person name="Hou S."/>
            <person name="Chen J."/>
            <person name="Wollam A."/>
            <person name="Pepin K.H."/>
            <person name="Johnson M."/>
            <person name="Bhonagiri V."/>
            <person name="Zhang X."/>
            <person name="Suruliraj S."/>
            <person name="Warren W."/>
            <person name="Chinwalla A."/>
            <person name="Mardis E.R."/>
            <person name="Wilson R.K."/>
        </authorList>
    </citation>
    <scope>NUCLEOTIDE SEQUENCE [LARGE SCALE GENOMIC DNA]</scope>
    <source>
        <strain evidence="3 4">YIT 11816</strain>
    </source>
</reference>
<name>H3KFC8_9BURK</name>
<keyword evidence="2" id="KW-1133">Transmembrane helix</keyword>
<dbReference type="HOGENOM" id="CLU_2959165_0_0_4"/>
<gene>
    <name evidence="3" type="ORF">HMPREF9440_01446</name>
</gene>
<organism evidence="3 4">
    <name type="scientific">Sutterella parvirubra YIT 11816</name>
    <dbReference type="NCBI Taxonomy" id="762967"/>
    <lineage>
        <taxon>Bacteria</taxon>
        <taxon>Pseudomonadati</taxon>
        <taxon>Pseudomonadota</taxon>
        <taxon>Betaproteobacteria</taxon>
        <taxon>Burkholderiales</taxon>
        <taxon>Sutterellaceae</taxon>
        <taxon>Sutterella</taxon>
    </lineage>
</organism>
<evidence type="ECO:0000256" key="1">
    <source>
        <dbReference type="SAM" id="MobiDB-lite"/>
    </source>
</evidence>
<sequence length="59" mass="6364">MDAIASQICQVMIVVLLFAFLSFKAIDLLFKGQAASPTAPGRPRGRKSDAENSINKGNR</sequence>
<evidence type="ECO:0000313" key="4">
    <source>
        <dbReference type="Proteomes" id="UP000004956"/>
    </source>
</evidence>
<keyword evidence="2" id="KW-0812">Transmembrane</keyword>